<dbReference type="EMBL" id="BLKI01000007">
    <property type="protein sequence ID" value="GFF66509.1"/>
    <property type="molecule type" value="Genomic_DNA"/>
</dbReference>
<dbReference type="SUPFAM" id="SSF52047">
    <property type="entry name" value="RNI-like"/>
    <property type="match status" value="1"/>
</dbReference>
<gene>
    <name evidence="1" type="ORF">IFM60648_01949</name>
</gene>
<proteinExistence type="predicted"/>
<reference evidence="1 2" key="1">
    <citation type="submission" date="2020-01" db="EMBL/GenBank/DDBJ databases">
        <title>Draft genome sequence of Aspergillus lentulus IFM 60648.</title>
        <authorList>
            <person name="Takahashi H."/>
            <person name="Yaguchi T."/>
        </authorList>
    </citation>
    <scope>NUCLEOTIDE SEQUENCE [LARGE SCALE GENOMIC DNA]</scope>
    <source>
        <strain evidence="1 2">IFM 60648</strain>
    </source>
</reference>
<dbReference type="Proteomes" id="UP000465220">
    <property type="component" value="Unassembled WGS sequence"/>
</dbReference>
<keyword evidence="2" id="KW-1185">Reference proteome</keyword>
<evidence type="ECO:0000313" key="1">
    <source>
        <dbReference type="EMBL" id="GFF66509.1"/>
    </source>
</evidence>
<evidence type="ECO:0000313" key="2">
    <source>
        <dbReference type="Proteomes" id="UP000465220"/>
    </source>
</evidence>
<dbReference type="Gene3D" id="3.80.10.10">
    <property type="entry name" value="Ribonuclease Inhibitor"/>
    <property type="match status" value="1"/>
</dbReference>
<evidence type="ECO:0008006" key="3">
    <source>
        <dbReference type="Google" id="ProtNLM"/>
    </source>
</evidence>
<sequence>MASRLPGDIIYLIVEILGQERDFNSLFQCAVSAKCFTEQAVTTIYKSHELSPVRGGGTELGILDSTHTRRKWATMWRSIVLSALDQTYLPYYSYIRYLDLNDLSNLLGHSSFTGKIKDEFFTPELRDIVSHDYELKGNKRLRSLRTLPDNDWILSKIGTAIINRTSSIRGMSCDIDPSLLAEWLGKLPMLQTLTIWQITIYRWIDEQGRNSETDAEEFLHGLQPHSLHYFEMLSSCHLGPRSIRAIGTQLKSLKELKLTSLGIEAIAELPSLTAPPVLEVLVFTDSIPAARNEDFYSTVNRVADWICSCKALRHLELRRFVDDTFLLARVVVAEDIKLLSLSLTGYTMVGARHFHRALASQDSLQRLSLRGEGSEIPEDNELLVQAICQLRNLHELELKDISDYFTPDHLMSLAPYLPHLEKLWIGGDLFNDDVWNAFLCLPKLRSLAIHALSEFTAQGILDFIAQLGPGNTGMSLTILNSITSLTEEAQSLIRDFLKHNLDGTFDFGLAQEEFSDTDTEGMSD</sequence>
<protein>
    <recommendedName>
        <fullName evidence="3">F-box domain-containing protein</fullName>
    </recommendedName>
</protein>
<comment type="caution">
    <text evidence="1">The sequence shown here is derived from an EMBL/GenBank/DDBJ whole genome shotgun (WGS) entry which is preliminary data.</text>
</comment>
<accession>A0ABQ0ZVV9</accession>
<organism evidence="1 2">
    <name type="scientific">Aspergillus lentulus</name>
    <dbReference type="NCBI Taxonomy" id="293939"/>
    <lineage>
        <taxon>Eukaryota</taxon>
        <taxon>Fungi</taxon>
        <taxon>Dikarya</taxon>
        <taxon>Ascomycota</taxon>
        <taxon>Pezizomycotina</taxon>
        <taxon>Eurotiomycetes</taxon>
        <taxon>Eurotiomycetidae</taxon>
        <taxon>Eurotiales</taxon>
        <taxon>Aspergillaceae</taxon>
        <taxon>Aspergillus</taxon>
        <taxon>Aspergillus subgen. Fumigati</taxon>
    </lineage>
</organism>
<dbReference type="InterPro" id="IPR032675">
    <property type="entry name" value="LRR_dom_sf"/>
</dbReference>
<name>A0ABQ0ZVV9_ASPLE</name>